<protein>
    <submittedName>
        <fullName evidence="2">Uncharacterized protein</fullName>
    </submittedName>
</protein>
<gene>
    <name evidence="2" type="ORF">G9Q37_06175</name>
</gene>
<name>A0A6G8IFC2_9BURK</name>
<organism evidence="2 3">
    <name type="scientific">Hydrogenophaga crocea</name>
    <dbReference type="NCBI Taxonomy" id="2716225"/>
    <lineage>
        <taxon>Bacteria</taxon>
        <taxon>Pseudomonadati</taxon>
        <taxon>Pseudomonadota</taxon>
        <taxon>Betaproteobacteria</taxon>
        <taxon>Burkholderiales</taxon>
        <taxon>Comamonadaceae</taxon>
        <taxon>Hydrogenophaga</taxon>
    </lineage>
</organism>
<dbReference type="EMBL" id="CP049989">
    <property type="protein sequence ID" value="QIM51758.1"/>
    <property type="molecule type" value="Genomic_DNA"/>
</dbReference>
<proteinExistence type="predicted"/>
<evidence type="ECO:0000313" key="2">
    <source>
        <dbReference type="EMBL" id="QIM51758.1"/>
    </source>
</evidence>
<evidence type="ECO:0000256" key="1">
    <source>
        <dbReference type="SAM" id="MobiDB-lite"/>
    </source>
</evidence>
<sequence length="158" mass="17520">MRTFEAGTQQVLQRLQLVARPRAHVGHRAAVGDQFRTLLPEVAVAQPSMVLATGVDDPTDRLVRHTSGRLVYVASAEVGGPTVDQDGAGWRYHQSDVGIQGFVLFGASAQITDMDIHPFGDFFEPDLRGRTKRWQQAEQKPRHQRNTTPGHSAQNGRR</sequence>
<evidence type="ECO:0000313" key="3">
    <source>
        <dbReference type="Proteomes" id="UP000503162"/>
    </source>
</evidence>
<keyword evidence="3" id="KW-1185">Reference proteome</keyword>
<accession>A0A6G8IFC2</accession>
<dbReference type="KEGG" id="hcz:G9Q37_06175"/>
<feature type="region of interest" description="Disordered" evidence="1">
    <location>
        <begin position="132"/>
        <end position="158"/>
    </location>
</feature>
<dbReference type="AlphaFoldDB" id="A0A6G8IFC2"/>
<feature type="compositionally biased region" description="Polar residues" evidence="1">
    <location>
        <begin position="146"/>
        <end position="158"/>
    </location>
</feature>
<dbReference type="RefSeq" id="WP_166226056.1">
    <property type="nucleotide sequence ID" value="NZ_CP049989.1"/>
</dbReference>
<dbReference type="Proteomes" id="UP000503162">
    <property type="component" value="Chromosome"/>
</dbReference>
<reference evidence="2 3" key="1">
    <citation type="submission" date="2020-03" db="EMBL/GenBank/DDBJ databases">
        <title>Hydrogenophaga sp. nov. isolated from cyanobacterial mat.</title>
        <authorList>
            <person name="Thorat V."/>
            <person name="Kirdat K."/>
            <person name="Tiwarekar B."/>
            <person name="Costa E.D."/>
            <person name="Yadav A."/>
        </authorList>
    </citation>
    <scope>NUCLEOTIDE SEQUENCE [LARGE SCALE GENOMIC DNA]</scope>
    <source>
        <strain evidence="2 3">BA0156</strain>
    </source>
</reference>